<dbReference type="PANTHER" id="PTHR46039:SF5">
    <property type="entry name" value="SUCROSE-PHOSPHATE SYNTHASE 3-RELATED"/>
    <property type="match status" value="1"/>
</dbReference>
<evidence type="ECO:0000256" key="2">
    <source>
        <dbReference type="ARBA" id="ARBA00012536"/>
    </source>
</evidence>
<keyword evidence="11" id="KW-1185">Reference proteome</keyword>
<dbReference type="InterPro" id="IPR012822">
    <property type="entry name" value="SucroseP_synth_GlycoTrfase_dom"/>
</dbReference>
<dbReference type="CDD" id="cd02605">
    <property type="entry name" value="HAD_SPP"/>
    <property type="match status" value="1"/>
</dbReference>
<evidence type="ECO:0000313" key="10">
    <source>
        <dbReference type="EMBL" id="PHQ34925.1"/>
    </source>
</evidence>
<evidence type="ECO:0000256" key="4">
    <source>
        <dbReference type="ARBA" id="ARBA00022679"/>
    </source>
</evidence>
<feature type="compositionally biased region" description="Polar residues" evidence="6">
    <location>
        <begin position="762"/>
        <end position="771"/>
    </location>
</feature>
<dbReference type="InterPro" id="IPR012821">
    <property type="entry name" value="Sucrose_P_synth_Pase-like_dom"/>
</dbReference>
<dbReference type="InterPro" id="IPR006380">
    <property type="entry name" value="SPP-like_dom"/>
</dbReference>
<protein>
    <recommendedName>
        <fullName evidence="2">sucrose-phosphate synthase</fullName>
        <ecNumber evidence="2">2.4.1.14</ecNumber>
    </recommendedName>
</protein>
<dbReference type="Pfam" id="PF05116">
    <property type="entry name" value="S6PP"/>
    <property type="match status" value="1"/>
</dbReference>
<feature type="domain" description="Sucrose phosphatase-like" evidence="9">
    <location>
        <begin position="478"/>
        <end position="714"/>
    </location>
</feature>
<feature type="compositionally biased region" description="Basic and acidic residues" evidence="6">
    <location>
        <begin position="726"/>
        <end position="736"/>
    </location>
</feature>
<keyword evidence="4" id="KW-0808">Transferase</keyword>
<accession>A0A2G1W7B0</accession>
<evidence type="ECO:0000256" key="6">
    <source>
        <dbReference type="SAM" id="MobiDB-lite"/>
    </source>
</evidence>
<feature type="compositionally biased region" description="Basic and acidic residues" evidence="6">
    <location>
        <begin position="744"/>
        <end position="761"/>
    </location>
</feature>
<dbReference type="SUPFAM" id="SSF53756">
    <property type="entry name" value="UDP-Glycosyltransferase/glycogen phosphorylase"/>
    <property type="match status" value="1"/>
</dbReference>
<reference evidence="10 11" key="1">
    <citation type="submission" date="2017-06" db="EMBL/GenBank/DDBJ databases">
        <title>Description of Rhodopirellula bahusiensis sp. nov.</title>
        <authorList>
            <person name="Kizina J."/>
            <person name="Harder J."/>
        </authorList>
    </citation>
    <scope>NUCLEOTIDE SEQUENCE [LARGE SCALE GENOMIC DNA]</scope>
    <source>
        <strain evidence="10 11">SWK21</strain>
    </source>
</reference>
<dbReference type="GO" id="GO:0016787">
    <property type="term" value="F:hydrolase activity"/>
    <property type="evidence" value="ECO:0007669"/>
    <property type="project" value="UniProtKB-KW"/>
</dbReference>
<dbReference type="Pfam" id="PF00862">
    <property type="entry name" value="GT-B_Sucrose_synth"/>
    <property type="match status" value="1"/>
</dbReference>
<dbReference type="OrthoDB" id="9781413at2"/>
<comment type="caution">
    <text evidence="10">The sequence shown here is derived from an EMBL/GenBank/DDBJ whole genome shotgun (WGS) entry which is preliminary data.</text>
</comment>
<dbReference type="GeneID" id="90609173"/>
<feature type="domain" description="Glycosyl transferase family 1" evidence="7">
    <location>
        <begin position="256"/>
        <end position="431"/>
    </location>
</feature>
<dbReference type="GO" id="GO:0046524">
    <property type="term" value="F:sucrose-phosphate synthase activity"/>
    <property type="evidence" value="ECO:0007669"/>
    <property type="project" value="UniProtKB-EC"/>
</dbReference>
<dbReference type="Gene3D" id="3.40.50.2000">
    <property type="entry name" value="Glycogen Phosphorylase B"/>
    <property type="match status" value="2"/>
</dbReference>
<keyword evidence="3" id="KW-0328">Glycosyltransferase</keyword>
<evidence type="ECO:0000256" key="3">
    <source>
        <dbReference type="ARBA" id="ARBA00022676"/>
    </source>
</evidence>
<dbReference type="NCBIfam" id="TIGR02472">
    <property type="entry name" value="sucr_P_syn_N"/>
    <property type="match status" value="1"/>
</dbReference>
<evidence type="ECO:0000259" key="9">
    <source>
        <dbReference type="Pfam" id="PF05116"/>
    </source>
</evidence>
<dbReference type="InterPro" id="IPR044161">
    <property type="entry name" value="SPS"/>
</dbReference>
<dbReference type="Proteomes" id="UP000225740">
    <property type="component" value="Unassembled WGS sequence"/>
</dbReference>
<evidence type="ECO:0000313" key="11">
    <source>
        <dbReference type="Proteomes" id="UP000225740"/>
    </source>
</evidence>
<dbReference type="InterPro" id="IPR000368">
    <property type="entry name" value="Sucrose_synth_GT-B1"/>
</dbReference>
<dbReference type="RefSeq" id="WP_099261224.1">
    <property type="nucleotide sequence ID" value="NZ_NIZW01000009.1"/>
</dbReference>
<proteinExistence type="inferred from homology"/>
<comment type="catalytic activity">
    <reaction evidence="5">
        <text>beta-D-fructose 6-phosphate + UDP-alpha-D-glucose = sucrose 6(F)-phosphate + UDP + H(+)</text>
        <dbReference type="Rhea" id="RHEA:22172"/>
        <dbReference type="ChEBI" id="CHEBI:15378"/>
        <dbReference type="ChEBI" id="CHEBI:57634"/>
        <dbReference type="ChEBI" id="CHEBI:57723"/>
        <dbReference type="ChEBI" id="CHEBI:58223"/>
        <dbReference type="ChEBI" id="CHEBI:58885"/>
        <dbReference type="EC" id="2.4.1.14"/>
    </reaction>
</comment>
<dbReference type="CDD" id="cd03800">
    <property type="entry name" value="GT4_sucrose_synthase"/>
    <property type="match status" value="1"/>
</dbReference>
<dbReference type="SUPFAM" id="SSF56784">
    <property type="entry name" value="HAD-like"/>
    <property type="match status" value="1"/>
</dbReference>
<organism evidence="10 11">
    <name type="scientific">Rhodopirellula bahusiensis</name>
    <dbReference type="NCBI Taxonomy" id="2014065"/>
    <lineage>
        <taxon>Bacteria</taxon>
        <taxon>Pseudomonadati</taxon>
        <taxon>Planctomycetota</taxon>
        <taxon>Planctomycetia</taxon>
        <taxon>Pirellulales</taxon>
        <taxon>Pirellulaceae</taxon>
        <taxon>Rhodopirellula</taxon>
    </lineage>
</organism>
<name>A0A2G1W7B0_9BACT</name>
<feature type="region of interest" description="Disordered" evidence="6">
    <location>
        <begin position="726"/>
        <end position="771"/>
    </location>
</feature>
<evidence type="ECO:0000259" key="8">
    <source>
        <dbReference type="Pfam" id="PF00862"/>
    </source>
</evidence>
<gene>
    <name evidence="10" type="ORF">CEE69_13790</name>
</gene>
<evidence type="ECO:0000256" key="5">
    <source>
        <dbReference type="ARBA" id="ARBA00047471"/>
    </source>
</evidence>
<dbReference type="Gene3D" id="3.90.1070.10">
    <property type="match status" value="1"/>
</dbReference>
<evidence type="ECO:0000259" key="7">
    <source>
        <dbReference type="Pfam" id="PF00534"/>
    </source>
</evidence>
<dbReference type="PANTHER" id="PTHR46039">
    <property type="entry name" value="SUCROSE-PHOSPHATE SYNTHASE 3-RELATED"/>
    <property type="match status" value="1"/>
</dbReference>
<sequence>MSMPASGTLRVTLLSLHGLIRARDCELGRDADTGGQIKYVLELAEELSRREEVESVELVTRQIFDERVGPDYAQVEEIINPKAKIVRVPFGPKRYLRKEGLWPYLETFIDQMLGHYRRVGLPDLIHGHYADAGYAGAQLARLLHVPYVFTGHSLGRVKRQRMVAASQESKAPKAPRDLDKKFKFTVREEAEEFALETASMVITSTGQEVEEQYSIYDHYQPDRMEVIPPGVDLQQFYPVDESEPLPRIHDQLTPFLKDSEKPMVVAMARPDERKNIEMLVRVFGENPKFREMANLVLVLGSRDDLREMPSGQRRVLTNVLHLIDVYDLYGHVAYPKSHRPSDVPELYRLTARRKGIFVNPALTEPFGLTLLEAAASGVPIVATNDGGPRDIIANCQNGLLVDPLSAEEIDHALMRGLTEPEQWKTWSENGIEGSRTHYSWGNHVDRYLRDVTEIIEESATPALAQSMGRTTRRLPEFDRIIMTDLDNTLTGDEDALADFVDLLNTAGRDVGFGIDTGRSLDEAMSLITKLNLPRPDVLSAAVGTELYYGQDLTPDLSWRKQIKHHWQPKLVHDVLDEVPGLFLQKDKDQSEFKISYRIDPEASPSVAQIRKMLRSAGLRVKVVLSLGSFLDIIPLRGGSELSLRHLAYRWGFEPERLLVAGDCGNDEGMLKGGTLGVVVGNYSPELDKLRRLPRIYFAEGHHARGIMEGIEYYDFLNHIRIPNDRIEHEPGKHRTSETAGEETNEQHDEQSAGDMNDDRNQRQSSETATAS</sequence>
<dbReference type="NCBIfam" id="TIGR02471">
    <property type="entry name" value="sucr_syn_bact_C"/>
    <property type="match status" value="1"/>
</dbReference>
<keyword evidence="10" id="KW-0378">Hydrolase</keyword>
<feature type="domain" description="Sucrose synthase first GT-B" evidence="8">
    <location>
        <begin position="9"/>
        <end position="212"/>
    </location>
</feature>
<evidence type="ECO:0000256" key="1">
    <source>
        <dbReference type="ARBA" id="ARBA00006530"/>
    </source>
</evidence>
<dbReference type="Gene3D" id="3.40.50.1000">
    <property type="entry name" value="HAD superfamily/HAD-like"/>
    <property type="match status" value="1"/>
</dbReference>
<dbReference type="InterPro" id="IPR001296">
    <property type="entry name" value="Glyco_trans_1"/>
</dbReference>
<dbReference type="EMBL" id="NIZW01000009">
    <property type="protein sequence ID" value="PHQ34925.1"/>
    <property type="molecule type" value="Genomic_DNA"/>
</dbReference>
<dbReference type="InterPro" id="IPR036412">
    <property type="entry name" value="HAD-like_sf"/>
</dbReference>
<dbReference type="AlphaFoldDB" id="A0A2G1W7B0"/>
<dbReference type="InterPro" id="IPR023214">
    <property type="entry name" value="HAD_sf"/>
</dbReference>
<dbReference type="Pfam" id="PF00534">
    <property type="entry name" value="Glycos_transf_1"/>
    <property type="match status" value="1"/>
</dbReference>
<comment type="similarity">
    <text evidence="1">Belongs to the glycosyltransferase 1 family.</text>
</comment>
<dbReference type="EC" id="2.4.1.14" evidence="2"/>